<dbReference type="PANTHER" id="PTHR42663">
    <property type="entry name" value="HYDROLASE C777.06C-RELATED-RELATED"/>
    <property type="match status" value="1"/>
</dbReference>
<name>A0A2S8FGU1_9BACT</name>
<evidence type="ECO:0000259" key="1">
    <source>
        <dbReference type="SMART" id="SM00849"/>
    </source>
</evidence>
<protein>
    <recommendedName>
        <fullName evidence="1">Metallo-beta-lactamase domain-containing protein</fullName>
    </recommendedName>
</protein>
<dbReference type="OrthoDB" id="9800940at2"/>
<dbReference type="GO" id="GO:0006198">
    <property type="term" value="P:cAMP catabolic process"/>
    <property type="evidence" value="ECO:0007669"/>
    <property type="project" value="InterPro"/>
</dbReference>
<evidence type="ECO:0000313" key="3">
    <source>
        <dbReference type="Proteomes" id="UP000240009"/>
    </source>
</evidence>
<feature type="domain" description="Metallo-beta-lactamase" evidence="1">
    <location>
        <begin position="18"/>
        <end position="189"/>
    </location>
</feature>
<dbReference type="RefSeq" id="WP_105354194.1">
    <property type="nucleotide sequence ID" value="NZ_PUIA01000037.1"/>
</dbReference>
<dbReference type="Proteomes" id="UP000240009">
    <property type="component" value="Unassembled WGS sequence"/>
</dbReference>
<dbReference type="SUPFAM" id="SSF56281">
    <property type="entry name" value="Metallo-hydrolase/oxidoreductase"/>
    <property type="match status" value="1"/>
</dbReference>
<proteinExistence type="predicted"/>
<accession>A0A2S8FGU1</accession>
<dbReference type="Pfam" id="PF12706">
    <property type="entry name" value="Lactamase_B_2"/>
    <property type="match status" value="1"/>
</dbReference>
<dbReference type="PANTHER" id="PTHR42663:SF6">
    <property type="entry name" value="HYDROLASE C777.06C-RELATED"/>
    <property type="match status" value="1"/>
</dbReference>
<dbReference type="InterPro" id="IPR036866">
    <property type="entry name" value="RibonucZ/Hydroxyglut_hydro"/>
</dbReference>
<dbReference type="InterPro" id="IPR000396">
    <property type="entry name" value="Pdiesterase2"/>
</dbReference>
<comment type="caution">
    <text evidence="2">The sequence shown here is derived from an EMBL/GenBank/DDBJ whole genome shotgun (WGS) entry which is preliminary data.</text>
</comment>
<dbReference type="InterPro" id="IPR001279">
    <property type="entry name" value="Metallo-B-lactamas"/>
</dbReference>
<gene>
    <name evidence="2" type="ORF">C5Y96_13635</name>
</gene>
<evidence type="ECO:0000313" key="2">
    <source>
        <dbReference type="EMBL" id="PQO31376.1"/>
    </source>
</evidence>
<dbReference type="EMBL" id="PUIA01000037">
    <property type="protein sequence ID" value="PQO31376.1"/>
    <property type="molecule type" value="Genomic_DNA"/>
</dbReference>
<dbReference type="SMART" id="SM00849">
    <property type="entry name" value="Lactamase_B"/>
    <property type="match status" value="1"/>
</dbReference>
<sequence>MKIRLLMPSVDPQSRLQFTVSVLIDEHIAIDTGGLPYLGCIDAQRAVDHVLLTHSHIDHIGGLPLFLDNIYAPSPECPSVYAGEATWKCLEDHVFNDQVWPNLERIAGTEFPFYRKQIVDAHRPIKIAGYQVTPIPLEHIVPTLGYVFESETGSALFAWDTAPFLEFDKIVQSIPNLKIIFLDASFPNQMQWLAEKSLHTTPGQFQRQIEHVAPDVRIIAVHLKPGFHDQVSQELNSLGMSNVEVACRDRVYEI</sequence>
<dbReference type="AlphaFoldDB" id="A0A2S8FGU1"/>
<organism evidence="2 3">
    <name type="scientific">Blastopirellula marina</name>
    <dbReference type="NCBI Taxonomy" id="124"/>
    <lineage>
        <taxon>Bacteria</taxon>
        <taxon>Pseudomonadati</taxon>
        <taxon>Planctomycetota</taxon>
        <taxon>Planctomycetia</taxon>
        <taxon>Pirellulales</taxon>
        <taxon>Pirellulaceae</taxon>
        <taxon>Blastopirellula</taxon>
    </lineage>
</organism>
<dbReference type="GO" id="GO:0004115">
    <property type="term" value="F:3',5'-cyclic-AMP phosphodiesterase activity"/>
    <property type="evidence" value="ECO:0007669"/>
    <property type="project" value="InterPro"/>
</dbReference>
<reference evidence="2 3" key="1">
    <citation type="submission" date="2018-02" db="EMBL/GenBank/DDBJ databases">
        <title>Comparative genomes isolates from brazilian mangrove.</title>
        <authorList>
            <person name="Araujo J.E."/>
            <person name="Taketani R.G."/>
            <person name="Silva M.C.P."/>
            <person name="Loureco M.V."/>
            <person name="Andreote F.D."/>
        </authorList>
    </citation>
    <scope>NUCLEOTIDE SEQUENCE [LARGE SCALE GENOMIC DNA]</scope>
    <source>
        <strain evidence="2 3">HEX-2 MGV</strain>
    </source>
</reference>
<dbReference type="PRINTS" id="PR00388">
    <property type="entry name" value="PDIESTERASE2"/>
</dbReference>
<dbReference type="Gene3D" id="3.60.15.10">
    <property type="entry name" value="Ribonuclease Z/Hydroxyacylglutathione hydrolase-like"/>
    <property type="match status" value="1"/>
</dbReference>